<dbReference type="Proteomes" id="UP000809789">
    <property type="component" value="Unassembled WGS sequence"/>
</dbReference>
<reference evidence="2" key="1">
    <citation type="submission" date="2021-07" db="EMBL/GenBank/DDBJ databases">
        <title>Elsinoe batatas strain:CRI-CJ2 Genome sequencing and assembly.</title>
        <authorList>
            <person name="Huang L."/>
        </authorList>
    </citation>
    <scope>NUCLEOTIDE SEQUENCE</scope>
    <source>
        <strain evidence="2">CRI-CJ2</strain>
    </source>
</reference>
<feature type="region of interest" description="Disordered" evidence="1">
    <location>
        <begin position="64"/>
        <end position="90"/>
    </location>
</feature>
<accession>A0A8K0L5Q0</accession>
<dbReference type="GO" id="GO:0005675">
    <property type="term" value="C:transcription factor TFIIH holo complex"/>
    <property type="evidence" value="ECO:0007669"/>
    <property type="project" value="TreeGrafter"/>
</dbReference>
<evidence type="ECO:0000313" key="3">
    <source>
        <dbReference type="Proteomes" id="UP000809789"/>
    </source>
</evidence>
<evidence type="ECO:0000313" key="2">
    <source>
        <dbReference type="EMBL" id="KAG8630401.1"/>
    </source>
</evidence>
<dbReference type="PANTHER" id="PTHR37781:SF1">
    <property type="entry name" value="ADR380WP"/>
    <property type="match status" value="1"/>
</dbReference>
<dbReference type="PANTHER" id="PTHR37781">
    <property type="entry name" value="TFIIH COMPLEX SUBUNIT"/>
    <property type="match status" value="1"/>
</dbReference>
<dbReference type="AlphaFoldDB" id="A0A8K0L5Q0"/>
<gene>
    <name evidence="2" type="ORF">KVT40_002020</name>
</gene>
<organism evidence="2 3">
    <name type="scientific">Elsinoe batatas</name>
    <dbReference type="NCBI Taxonomy" id="2601811"/>
    <lineage>
        <taxon>Eukaryota</taxon>
        <taxon>Fungi</taxon>
        <taxon>Dikarya</taxon>
        <taxon>Ascomycota</taxon>
        <taxon>Pezizomycotina</taxon>
        <taxon>Dothideomycetes</taxon>
        <taxon>Dothideomycetidae</taxon>
        <taxon>Myriangiales</taxon>
        <taxon>Elsinoaceae</taxon>
        <taxon>Elsinoe</taxon>
    </lineage>
</organism>
<sequence length="348" mass="38792">MSQVMKSISSPSLRQDTSRIKKQCRHVYFSSAAHSPQFWSAVTLWFLHFHHNALQLFHPSHLSDQRKSSMNHSGGFLPHSPPPSSVASFRQSNALPLPRSSPLKPGGSKESSFIRFVDQQILYIQRRFAKRDTRLDAGARETDEQGRSIDSGIASIKLDKLEQWQDVPGYTTFGEASRNVEELLGIIWISGTPSLQIPYLISIALLVNTMIPAFPAAPRQLFRLIGKLDHAFASLLQGRDVDTGEPLPGFSTGRKVSTTEKVRIKSLIERTRISVANVMAAGDIEDEEEEVDTEEGLEGDLVLDDVDDPEPTNDEDWDMDVAKVYDKTLVEIGDSLDGPEIGIRTEPR</sequence>
<comment type="caution">
    <text evidence="2">The sequence shown here is derived from an EMBL/GenBank/DDBJ whole genome shotgun (WGS) entry which is preliminary data.</text>
</comment>
<dbReference type="EMBL" id="JAESVG020000002">
    <property type="protein sequence ID" value="KAG8630401.1"/>
    <property type="molecule type" value="Genomic_DNA"/>
</dbReference>
<feature type="region of interest" description="Disordered" evidence="1">
    <location>
        <begin position="285"/>
        <end position="316"/>
    </location>
</feature>
<keyword evidence="3" id="KW-1185">Reference proteome</keyword>
<dbReference type="InterPro" id="IPR031349">
    <property type="entry name" value="Tfb6"/>
</dbReference>
<dbReference type="Pfam" id="PF17110">
    <property type="entry name" value="TFB6"/>
    <property type="match status" value="1"/>
</dbReference>
<name>A0A8K0L5Q0_9PEZI</name>
<evidence type="ECO:0000256" key="1">
    <source>
        <dbReference type="SAM" id="MobiDB-lite"/>
    </source>
</evidence>
<protein>
    <submittedName>
        <fullName evidence="2">Uncharacterized protein</fullName>
    </submittedName>
</protein>
<dbReference type="OrthoDB" id="5420410at2759"/>
<proteinExistence type="predicted"/>